<proteinExistence type="predicted"/>
<dbReference type="EMBL" id="LXQA010036587">
    <property type="protein sequence ID" value="MCH98052.1"/>
    <property type="molecule type" value="Genomic_DNA"/>
</dbReference>
<comment type="caution">
    <text evidence="3">The sequence shown here is derived from an EMBL/GenBank/DDBJ whole genome shotgun (WGS) entry which is preliminary data.</text>
</comment>
<name>A0A392NE97_9FABA</name>
<feature type="domain" description="Retroviral polymerase SH3-like" evidence="2">
    <location>
        <begin position="33"/>
        <end position="91"/>
    </location>
</feature>
<gene>
    <name evidence="3" type="ORF">A2U01_0019051</name>
</gene>
<protein>
    <submittedName>
        <fullName evidence="3">Retrovirus-related pol polyprotein from transposon TNT 1-94</fullName>
    </submittedName>
</protein>
<feature type="compositionally biased region" description="Low complexity" evidence="1">
    <location>
        <begin position="134"/>
        <end position="147"/>
    </location>
</feature>
<evidence type="ECO:0000259" key="2">
    <source>
        <dbReference type="Pfam" id="PF25597"/>
    </source>
</evidence>
<feature type="non-terminal residue" evidence="3">
    <location>
        <position position="1"/>
    </location>
</feature>
<organism evidence="3 4">
    <name type="scientific">Trifolium medium</name>
    <dbReference type="NCBI Taxonomy" id="97028"/>
    <lineage>
        <taxon>Eukaryota</taxon>
        <taxon>Viridiplantae</taxon>
        <taxon>Streptophyta</taxon>
        <taxon>Embryophyta</taxon>
        <taxon>Tracheophyta</taxon>
        <taxon>Spermatophyta</taxon>
        <taxon>Magnoliopsida</taxon>
        <taxon>eudicotyledons</taxon>
        <taxon>Gunneridae</taxon>
        <taxon>Pentapetalae</taxon>
        <taxon>rosids</taxon>
        <taxon>fabids</taxon>
        <taxon>Fabales</taxon>
        <taxon>Fabaceae</taxon>
        <taxon>Papilionoideae</taxon>
        <taxon>50 kb inversion clade</taxon>
        <taxon>NPAAA clade</taxon>
        <taxon>Hologalegina</taxon>
        <taxon>IRL clade</taxon>
        <taxon>Trifolieae</taxon>
        <taxon>Trifolium</taxon>
    </lineage>
</organism>
<evidence type="ECO:0000313" key="4">
    <source>
        <dbReference type="Proteomes" id="UP000265520"/>
    </source>
</evidence>
<reference evidence="3 4" key="1">
    <citation type="journal article" date="2018" name="Front. Plant Sci.">
        <title>Red Clover (Trifolium pratense) and Zigzag Clover (T. medium) - A Picture of Genomic Similarities and Differences.</title>
        <authorList>
            <person name="Dluhosova J."/>
            <person name="Istvanek J."/>
            <person name="Nedelnik J."/>
            <person name="Repkova J."/>
        </authorList>
    </citation>
    <scope>NUCLEOTIDE SEQUENCE [LARGE SCALE GENOMIC DNA]</scope>
    <source>
        <strain evidence="4">cv. 10/8</strain>
        <tissue evidence="3">Leaf</tissue>
    </source>
</reference>
<dbReference type="AlphaFoldDB" id="A0A392NE97"/>
<sequence>NKLPSSAIPLFNSPHHALFKSQPDYSLLRTFGCLCFPHLRPYNKHKLQFRSSPCVYLGISPQHKGHKCLDSTGRIYISKDVIFHESQFPYLSLFPSSVHNTQQSNGHYPAHILFPSPATYNVPQPTSPMCNPQSTSPVSPSLSTSPATPTPTSPLLPSLPIGDSSTLIPNDSSPPAITTQDTVPAVNKTRVVLPAVINPQVISDHNNHSMVTRGKTGNLKPKVFLAELEPKTVRSALNDPKWLQAMQT</sequence>
<keyword evidence="4" id="KW-1185">Reference proteome</keyword>
<dbReference type="InterPro" id="IPR057670">
    <property type="entry name" value="SH3_retrovirus"/>
</dbReference>
<dbReference type="Pfam" id="PF25597">
    <property type="entry name" value="SH3_retrovirus"/>
    <property type="match status" value="1"/>
</dbReference>
<evidence type="ECO:0000256" key="1">
    <source>
        <dbReference type="SAM" id="MobiDB-lite"/>
    </source>
</evidence>
<dbReference type="Proteomes" id="UP000265520">
    <property type="component" value="Unassembled WGS sequence"/>
</dbReference>
<accession>A0A392NE97</accession>
<feature type="compositionally biased region" description="Polar residues" evidence="1">
    <location>
        <begin position="124"/>
        <end position="133"/>
    </location>
</feature>
<evidence type="ECO:0000313" key="3">
    <source>
        <dbReference type="EMBL" id="MCH98052.1"/>
    </source>
</evidence>
<feature type="region of interest" description="Disordered" evidence="1">
    <location>
        <begin position="124"/>
        <end position="157"/>
    </location>
</feature>